<proteinExistence type="predicted"/>
<dbReference type="KEGG" id="cpeg:CPELA_03525"/>
<keyword evidence="2" id="KW-1185">Reference proteome</keyword>
<dbReference type="Proteomes" id="UP000288929">
    <property type="component" value="Chromosome"/>
</dbReference>
<protein>
    <submittedName>
        <fullName evidence="1">Uncharacterized protein</fullName>
    </submittedName>
</protein>
<evidence type="ECO:0000313" key="2">
    <source>
        <dbReference type="Proteomes" id="UP000288929"/>
    </source>
</evidence>
<dbReference type="EMBL" id="CP035299">
    <property type="protein sequence ID" value="QAU51984.1"/>
    <property type="molecule type" value="Genomic_DNA"/>
</dbReference>
<sequence>MLFDVPLPPTPQRPPWSYCHKPCIAPPRGCRIALTYTVEVGSAFLECLKTVHWLQNLGLKREKMAKSKAIYPRVTSRMQAICAKLSFTC</sequence>
<accession>A0A410W7Q9</accession>
<gene>
    <name evidence="1" type="ORF">CPELA_03525</name>
</gene>
<name>A0A410W7Q9_9CORY</name>
<dbReference type="AlphaFoldDB" id="A0A410W7Q9"/>
<reference evidence="1 2" key="1">
    <citation type="submission" date="2019-01" db="EMBL/GenBank/DDBJ databases">
        <authorList>
            <person name="Ruckert C."/>
            <person name="Busche T."/>
            <person name="Kalinowski J."/>
        </authorList>
    </citation>
    <scope>NUCLEOTIDE SEQUENCE [LARGE SCALE GENOMIC DNA]</scope>
    <source>
        <strain evidence="1 2">136/3</strain>
    </source>
</reference>
<organism evidence="1 2">
    <name type="scientific">Corynebacterium pelargi</name>
    <dbReference type="NCBI Taxonomy" id="1471400"/>
    <lineage>
        <taxon>Bacteria</taxon>
        <taxon>Bacillati</taxon>
        <taxon>Actinomycetota</taxon>
        <taxon>Actinomycetes</taxon>
        <taxon>Mycobacteriales</taxon>
        <taxon>Corynebacteriaceae</taxon>
        <taxon>Corynebacterium</taxon>
    </lineage>
</organism>
<evidence type="ECO:0000313" key="1">
    <source>
        <dbReference type="EMBL" id="QAU51984.1"/>
    </source>
</evidence>